<dbReference type="GO" id="GO:0007165">
    <property type="term" value="P:signal transduction"/>
    <property type="evidence" value="ECO:0007669"/>
    <property type="project" value="UniProtKB-KW"/>
</dbReference>
<dbReference type="PANTHER" id="PTHR21137:SF35">
    <property type="entry name" value="ODORANT RECEPTOR 19A-RELATED"/>
    <property type="match status" value="1"/>
</dbReference>
<evidence type="ECO:0000256" key="9">
    <source>
        <dbReference type="ARBA" id="ARBA00023224"/>
    </source>
</evidence>
<dbReference type="EMBL" id="HBUF01383659">
    <property type="protein sequence ID" value="CAG6731253.1"/>
    <property type="molecule type" value="Transcribed_RNA"/>
</dbReference>
<evidence type="ECO:0000256" key="10">
    <source>
        <dbReference type="SAM" id="Phobius"/>
    </source>
</evidence>
<evidence type="ECO:0000256" key="8">
    <source>
        <dbReference type="ARBA" id="ARBA00023170"/>
    </source>
</evidence>
<dbReference type="AlphaFoldDB" id="A0A8D8M193"/>
<keyword evidence="4 10" id="KW-0812">Transmembrane</keyword>
<evidence type="ECO:0000256" key="7">
    <source>
        <dbReference type="ARBA" id="ARBA00023136"/>
    </source>
</evidence>
<dbReference type="PANTHER" id="PTHR21137">
    <property type="entry name" value="ODORANT RECEPTOR"/>
    <property type="match status" value="1"/>
</dbReference>
<keyword evidence="2" id="KW-1003">Cell membrane</keyword>
<dbReference type="GO" id="GO:0005886">
    <property type="term" value="C:plasma membrane"/>
    <property type="evidence" value="ECO:0007669"/>
    <property type="project" value="UniProtKB-SubCell"/>
</dbReference>
<evidence type="ECO:0000256" key="3">
    <source>
        <dbReference type="ARBA" id="ARBA00022606"/>
    </source>
</evidence>
<sequence>MIYFQLRKFNNPIMLFKIVLNNMLFALCTYQLTSSDFKSMSNVRLYKFLLEFTGVFVQFYYLCHSSEKLDDWQSRVNRAITESHWYKCSKGTRRDICMLLRRTQGPNHLSFYDGAIVLSRAYFLSVVKCSYNFVNFMRMNIQG</sequence>
<keyword evidence="6 10" id="KW-1133">Transmembrane helix</keyword>
<dbReference type="GO" id="GO:0005549">
    <property type="term" value="F:odorant binding"/>
    <property type="evidence" value="ECO:0007669"/>
    <property type="project" value="InterPro"/>
</dbReference>
<name>A0A8D8M193_9HEMI</name>
<keyword evidence="5" id="KW-0552">Olfaction</keyword>
<dbReference type="Pfam" id="PF02949">
    <property type="entry name" value="7tm_6"/>
    <property type="match status" value="1"/>
</dbReference>
<dbReference type="InterPro" id="IPR004117">
    <property type="entry name" value="7tm6_olfct_rcpt"/>
</dbReference>
<reference evidence="11" key="1">
    <citation type="submission" date="2021-05" db="EMBL/GenBank/DDBJ databases">
        <authorList>
            <person name="Alioto T."/>
            <person name="Alioto T."/>
            <person name="Gomez Garrido J."/>
        </authorList>
    </citation>
    <scope>NUCLEOTIDE SEQUENCE</scope>
</reference>
<keyword evidence="7 10" id="KW-0472">Membrane</keyword>
<evidence type="ECO:0000313" key="11">
    <source>
        <dbReference type="EMBL" id="CAG6618793.1"/>
    </source>
</evidence>
<keyword evidence="8" id="KW-0675">Receptor</keyword>
<proteinExistence type="predicted"/>
<evidence type="ECO:0000256" key="4">
    <source>
        <dbReference type="ARBA" id="ARBA00022692"/>
    </source>
</evidence>
<organism evidence="11">
    <name type="scientific">Cacopsylla melanoneura</name>
    <dbReference type="NCBI Taxonomy" id="428564"/>
    <lineage>
        <taxon>Eukaryota</taxon>
        <taxon>Metazoa</taxon>
        <taxon>Ecdysozoa</taxon>
        <taxon>Arthropoda</taxon>
        <taxon>Hexapoda</taxon>
        <taxon>Insecta</taxon>
        <taxon>Pterygota</taxon>
        <taxon>Neoptera</taxon>
        <taxon>Paraneoptera</taxon>
        <taxon>Hemiptera</taxon>
        <taxon>Sternorrhyncha</taxon>
        <taxon>Psylloidea</taxon>
        <taxon>Psyllidae</taxon>
        <taxon>Psyllinae</taxon>
        <taxon>Cacopsylla</taxon>
    </lineage>
</organism>
<keyword evidence="3" id="KW-0716">Sensory transduction</keyword>
<dbReference type="EMBL" id="HBUF01043951">
    <property type="protein sequence ID" value="CAG6618793.1"/>
    <property type="molecule type" value="Transcribed_RNA"/>
</dbReference>
<evidence type="ECO:0000256" key="2">
    <source>
        <dbReference type="ARBA" id="ARBA00022475"/>
    </source>
</evidence>
<feature type="transmembrane region" description="Helical" evidence="10">
    <location>
        <begin position="12"/>
        <end position="33"/>
    </location>
</feature>
<evidence type="ECO:0000256" key="1">
    <source>
        <dbReference type="ARBA" id="ARBA00004651"/>
    </source>
</evidence>
<evidence type="ECO:0000256" key="5">
    <source>
        <dbReference type="ARBA" id="ARBA00022725"/>
    </source>
</evidence>
<protein>
    <submittedName>
        <fullName evidence="11">Uncharacterized protein</fullName>
    </submittedName>
</protein>
<evidence type="ECO:0000256" key="6">
    <source>
        <dbReference type="ARBA" id="ARBA00022989"/>
    </source>
</evidence>
<accession>A0A8D8M193</accession>
<comment type="subcellular location">
    <subcellularLocation>
        <location evidence="1">Cell membrane</location>
        <topology evidence="1">Multi-pass membrane protein</topology>
    </subcellularLocation>
</comment>
<dbReference type="GO" id="GO:0004984">
    <property type="term" value="F:olfactory receptor activity"/>
    <property type="evidence" value="ECO:0007669"/>
    <property type="project" value="InterPro"/>
</dbReference>
<keyword evidence="9" id="KW-0807">Transducer</keyword>